<proteinExistence type="predicted"/>
<evidence type="ECO:0000313" key="1">
    <source>
        <dbReference type="EMBL" id="AWI50694.1"/>
    </source>
</evidence>
<dbReference type="AlphaFoldDB" id="A0A2U8FK18"/>
<organism evidence="1 2">
    <name type="scientific">Actinobacillus porcitonsillarum</name>
    <dbReference type="NCBI Taxonomy" id="189834"/>
    <lineage>
        <taxon>Bacteria</taxon>
        <taxon>Pseudomonadati</taxon>
        <taxon>Pseudomonadota</taxon>
        <taxon>Gammaproteobacteria</taxon>
        <taxon>Pasteurellales</taxon>
        <taxon>Pasteurellaceae</taxon>
        <taxon>Actinobacillus</taxon>
    </lineage>
</organism>
<sequence length="180" mass="20533">MEQQEIKKFVEEKISELNQMAMQSSQNMKEGLETKLAYAEEFMAKLNNSKEILENQIKENKTLLSDLEMPLDLNQELADFEASLTQEDGDIEKLTTDFQHLLEEVANAQLNARKAKVLFAKEEMEAKLIAAKESLGSDHQAVTYTQKVLSFLKDKLGHRLKKTRIILADRLEGCAMKLKA</sequence>
<keyword evidence="2" id="KW-1185">Reference proteome</keyword>
<name>A0A2U8FK18_9PAST</name>
<reference evidence="2" key="1">
    <citation type="submission" date="2018-05" db="EMBL/GenBank/DDBJ databases">
        <title>Complete genome sequence of Actinobacillus porcitonsillarum reference strain 9953L55 (CCUG 46996).</title>
        <authorList>
            <person name="Dona V."/>
            <person name="Perreten V."/>
        </authorList>
    </citation>
    <scope>NUCLEOTIDE SEQUENCE [LARGE SCALE GENOMIC DNA]</scope>
    <source>
        <strain evidence="2">9953L55</strain>
    </source>
</reference>
<gene>
    <name evidence="1" type="ORF">DDU33_03935</name>
</gene>
<dbReference type="RefSeq" id="WP_005819077.1">
    <property type="nucleotide sequence ID" value="NZ_CP029206.1"/>
</dbReference>
<dbReference type="KEGG" id="apor:DDU33_03935"/>
<accession>A0A2U8FK18</accession>
<dbReference type="EMBL" id="CP029206">
    <property type="protein sequence ID" value="AWI50694.1"/>
    <property type="molecule type" value="Genomic_DNA"/>
</dbReference>
<protein>
    <submittedName>
        <fullName evidence="1">Uncharacterized protein</fullName>
    </submittedName>
</protein>
<dbReference type="Proteomes" id="UP000244920">
    <property type="component" value="Chromosome"/>
</dbReference>
<evidence type="ECO:0000313" key="2">
    <source>
        <dbReference type="Proteomes" id="UP000244920"/>
    </source>
</evidence>